<keyword evidence="3" id="KW-1185">Reference proteome</keyword>
<reference evidence="2" key="2">
    <citation type="submission" date="2025-09" db="UniProtKB">
        <authorList>
            <consortium name="Ensembl"/>
        </authorList>
    </citation>
    <scope>IDENTIFICATION</scope>
</reference>
<evidence type="ECO:0000256" key="1">
    <source>
        <dbReference type="SAM" id="SignalP"/>
    </source>
</evidence>
<sequence length="71" mass="8294">MTWDKIALFFLQLSLTAQHVTAIHRHDIYPYGMFYGDVTLQEGDDETSEVTTLTKPMYFYETSFTNLYVST</sequence>
<feature type="signal peptide" evidence="1">
    <location>
        <begin position="1"/>
        <end position="22"/>
    </location>
</feature>
<reference evidence="2" key="1">
    <citation type="submission" date="2025-08" db="UniProtKB">
        <authorList>
            <consortium name="Ensembl"/>
        </authorList>
    </citation>
    <scope>IDENTIFICATION</scope>
</reference>
<protein>
    <submittedName>
        <fullName evidence="2">Uncharacterized protein</fullName>
    </submittedName>
</protein>
<feature type="chain" id="PRO_5025588612" evidence="1">
    <location>
        <begin position="23"/>
        <end position="71"/>
    </location>
</feature>
<evidence type="ECO:0000313" key="3">
    <source>
        <dbReference type="Proteomes" id="UP000472262"/>
    </source>
</evidence>
<name>A0A672QF43_SINGR</name>
<dbReference type="InParanoid" id="A0A672QF43"/>
<accession>A0A672QF43</accession>
<dbReference type="Ensembl" id="ENSSGRT00000079209.1">
    <property type="protein sequence ID" value="ENSSGRP00000074414.1"/>
    <property type="gene ID" value="ENSSGRG00000037789.1"/>
</dbReference>
<proteinExistence type="predicted"/>
<organism evidence="2 3">
    <name type="scientific">Sinocyclocheilus grahami</name>
    <name type="common">Dianchi golden-line fish</name>
    <name type="synonym">Barbus grahami</name>
    <dbReference type="NCBI Taxonomy" id="75366"/>
    <lineage>
        <taxon>Eukaryota</taxon>
        <taxon>Metazoa</taxon>
        <taxon>Chordata</taxon>
        <taxon>Craniata</taxon>
        <taxon>Vertebrata</taxon>
        <taxon>Euteleostomi</taxon>
        <taxon>Actinopterygii</taxon>
        <taxon>Neopterygii</taxon>
        <taxon>Teleostei</taxon>
        <taxon>Ostariophysi</taxon>
        <taxon>Cypriniformes</taxon>
        <taxon>Cyprinidae</taxon>
        <taxon>Cyprininae</taxon>
        <taxon>Sinocyclocheilus</taxon>
    </lineage>
</organism>
<evidence type="ECO:0000313" key="2">
    <source>
        <dbReference type="Ensembl" id="ENSSGRP00000074414.1"/>
    </source>
</evidence>
<dbReference type="Proteomes" id="UP000472262">
    <property type="component" value="Unassembled WGS sequence"/>
</dbReference>
<dbReference type="AlphaFoldDB" id="A0A672QF43"/>
<keyword evidence="1" id="KW-0732">Signal</keyword>